<comment type="subcellular location">
    <subcellularLocation>
        <location evidence="1">Secreted</location>
    </subcellularLocation>
</comment>
<dbReference type="GO" id="GO:0005576">
    <property type="term" value="C:extracellular region"/>
    <property type="evidence" value="ECO:0007669"/>
    <property type="project" value="UniProtKB-SubCell"/>
</dbReference>
<name>A0A1U8FSJ6_CAPAN</name>
<evidence type="ECO:0000256" key="8">
    <source>
        <dbReference type="ARBA" id="ARBA00047928"/>
    </source>
</evidence>
<reference evidence="12 13" key="1">
    <citation type="journal article" date="2014" name="Nat. Genet.">
        <title>Genome sequence of the hot pepper provides insights into the evolution of pungency in Capsicum species.</title>
        <authorList>
            <person name="Kim S."/>
            <person name="Park M."/>
            <person name="Yeom S.I."/>
            <person name="Kim Y.M."/>
            <person name="Lee J.M."/>
            <person name="Lee H.A."/>
            <person name="Seo E."/>
            <person name="Choi J."/>
            <person name="Cheong K."/>
            <person name="Kim K.T."/>
            <person name="Jung K."/>
            <person name="Lee G.W."/>
            <person name="Oh S.K."/>
            <person name="Bae C."/>
            <person name="Kim S.B."/>
            <person name="Lee H.Y."/>
            <person name="Kim S.Y."/>
            <person name="Kim M.S."/>
            <person name="Kang B.C."/>
            <person name="Jo Y.D."/>
            <person name="Yang H.B."/>
            <person name="Jeong H.J."/>
            <person name="Kang W.H."/>
            <person name="Kwon J.K."/>
            <person name="Shin C."/>
            <person name="Lim J.Y."/>
            <person name="Park J.H."/>
            <person name="Huh J.H."/>
            <person name="Kim J.S."/>
            <person name="Kim B.D."/>
            <person name="Cohen O."/>
            <person name="Paran I."/>
            <person name="Suh M.C."/>
            <person name="Lee S.B."/>
            <person name="Kim Y.K."/>
            <person name="Shin Y."/>
            <person name="Noh S.J."/>
            <person name="Park J."/>
            <person name="Seo Y.S."/>
            <person name="Kwon S.Y."/>
            <person name="Kim H.A."/>
            <person name="Park J.M."/>
            <person name="Kim H.J."/>
            <person name="Choi S.B."/>
            <person name="Bosland P.W."/>
            <person name="Reeves G."/>
            <person name="Jo S.H."/>
            <person name="Lee B.W."/>
            <person name="Cho H.T."/>
            <person name="Choi H.S."/>
            <person name="Lee M.S."/>
            <person name="Yu Y."/>
            <person name="Do Choi Y."/>
            <person name="Park B.S."/>
            <person name="van Deynze A."/>
            <person name="Ashrafi H."/>
            <person name="Hill T."/>
            <person name="Kim W.T."/>
            <person name="Pai H.S."/>
            <person name="Ahn H.K."/>
            <person name="Yeam I."/>
            <person name="Giovannoni J.J."/>
            <person name="Rose J.K."/>
            <person name="Sorensen I."/>
            <person name="Lee S.J."/>
            <person name="Kim R.W."/>
            <person name="Choi I.Y."/>
            <person name="Choi B.S."/>
            <person name="Lim J.S."/>
            <person name="Lee Y.H."/>
            <person name="Choi D."/>
        </authorList>
    </citation>
    <scope>NUCLEOTIDE SEQUENCE [LARGE SCALE GENOMIC DNA]</scope>
    <source>
        <strain evidence="13">cv. CM334</strain>
    </source>
</reference>
<proteinExistence type="predicted"/>
<evidence type="ECO:0000256" key="1">
    <source>
        <dbReference type="ARBA" id="ARBA00004613"/>
    </source>
</evidence>
<evidence type="ECO:0000256" key="3">
    <source>
        <dbReference type="ARBA" id="ARBA00013229"/>
    </source>
</evidence>
<comment type="caution">
    <text evidence="12">The sequence shown here is derived from an EMBL/GenBank/DDBJ whole genome shotgun (WGS) entry which is preliminary data.</text>
</comment>
<evidence type="ECO:0000259" key="11">
    <source>
        <dbReference type="Pfam" id="PF01095"/>
    </source>
</evidence>
<evidence type="ECO:0000256" key="6">
    <source>
        <dbReference type="ARBA" id="ARBA00023085"/>
    </source>
</evidence>
<dbReference type="EMBL" id="AYRZ02000002">
    <property type="protein sequence ID" value="PHT91109.1"/>
    <property type="molecule type" value="Genomic_DNA"/>
</dbReference>
<dbReference type="InterPro" id="IPR011050">
    <property type="entry name" value="Pectin_lyase_fold/virulence"/>
</dbReference>
<dbReference type="Gramene" id="PHT91109">
    <property type="protein sequence ID" value="PHT91109"/>
    <property type="gene ID" value="T459_06222"/>
</dbReference>
<evidence type="ECO:0000256" key="4">
    <source>
        <dbReference type="ARBA" id="ARBA00022525"/>
    </source>
</evidence>
<reference evidence="12 13" key="2">
    <citation type="journal article" date="2017" name="Genome Biol.">
        <title>New reference genome sequences of hot pepper reveal the massive evolution of plant disease-resistance genes by retroduplication.</title>
        <authorList>
            <person name="Kim S."/>
            <person name="Park J."/>
            <person name="Yeom S.I."/>
            <person name="Kim Y.M."/>
            <person name="Seo E."/>
            <person name="Kim K.T."/>
            <person name="Kim M.S."/>
            <person name="Lee J.M."/>
            <person name="Cheong K."/>
            <person name="Shin H.S."/>
            <person name="Kim S.B."/>
            <person name="Han K."/>
            <person name="Lee J."/>
            <person name="Park M."/>
            <person name="Lee H.A."/>
            <person name="Lee H.Y."/>
            <person name="Lee Y."/>
            <person name="Oh S."/>
            <person name="Lee J.H."/>
            <person name="Choi E."/>
            <person name="Choi E."/>
            <person name="Lee S.E."/>
            <person name="Jeon J."/>
            <person name="Kim H."/>
            <person name="Choi G."/>
            <person name="Song H."/>
            <person name="Lee J."/>
            <person name="Lee S.C."/>
            <person name="Kwon J.K."/>
            <person name="Lee H.Y."/>
            <person name="Koo N."/>
            <person name="Hong Y."/>
            <person name="Kim R.W."/>
            <person name="Kang W.H."/>
            <person name="Huh J.H."/>
            <person name="Kang B.C."/>
            <person name="Yang T.J."/>
            <person name="Lee Y.H."/>
            <person name="Bennetzen J.L."/>
            <person name="Choi D."/>
        </authorList>
    </citation>
    <scope>NUCLEOTIDE SEQUENCE [LARGE SCALE GENOMIC DNA]</scope>
    <source>
        <strain evidence="13">cv. CM334</strain>
    </source>
</reference>
<evidence type="ECO:0000256" key="2">
    <source>
        <dbReference type="ARBA" id="ARBA00005184"/>
    </source>
</evidence>
<accession>A0A1U8FSJ6</accession>
<evidence type="ECO:0000256" key="9">
    <source>
        <dbReference type="PROSITE-ProRule" id="PRU10040"/>
    </source>
</evidence>
<comment type="pathway">
    <text evidence="2 10">Glycan metabolism; pectin degradation; 2-dehydro-3-deoxy-D-gluconate from pectin: step 1/5.</text>
</comment>
<comment type="catalytic activity">
    <reaction evidence="8 10">
        <text>[(1-&gt;4)-alpha-D-galacturonosyl methyl ester](n) + n H2O = [(1-&gt;4)-alpha-D-galacturonosyl](n) + n methanol + n H(+)</text>
        <dbReference type="Rhea" id="RHEA:22380"/>
        <dbReference type="Rhea" id="RHEA-COMP:14570"/>
        <dbReference type="Rhea" id="RHEA-COMP:14573"/>
        <dbReference type="ChEBI" id="CHEBI:15377"/>
        <dbReference type="ChEBI" id="CHEBI:15378"/>
        <dbReference type="ChEBI" id="CHEBI:17790"/>
        <dbReference type="ChEBI" id="CHEBI:140522"/>
        <dbReference type="ChEBI" id="CHEBI:140523"/>
        <dbReference type="EC" id="3.1.1.11"/>
    </reaction>
</comment>
<dbReference type="Pfam" id="PF01095">
    <property type="entry name" value="Pectinesterase"/>
    <property type="match status" value="1"/>
</dbReference>
<sequence>MVMEWKEMGILTIMVMLWWSAGNCLKFDSTVAKDGSGKYKTIAAAINAAPKMRTKPYYIHVKRGIYYENVTIPYDKTNIALVGDGMGVTIISASKSSKRFPTPNTATLEVYGSGFIGMLMTIRNTAGAKNGQTAALTTAPFRGYASFFRCRFEGYQDTIFALDYAFFRGCHISGTIDFISGNGRAIFQKCSVEARKPIHGQEIRILAPGADNITSNPGIVLQNCKIYPEPGFNRSDGASFLGWPWKNQGKAVIMSSYINDFIDPKGWLSNPEVTNIYLAEYKNRGRGSNTRGRVKWSKVISGNEASKFTVRNFLQGEKWIPKIIPHNLDHLDGAEDSV</sequence>
<feature type="chain" id="PRO_5013979278" description="Pectinesterase" evidence="10">
    <location>
        <begin position="25"/>
        <end position="338"/>
    </location>
</feature>
<dbReference type="EC" id="3.1.1.11" evidence="3 10"/>
<dbReference type="KEGG" id="cann:107861312"/>
<dbReference type="OrthoDB" id="1546079at2759"/>
<dbReference type="OMA" id="WWSAGNC"/>
<evidence type="ECO:0000313" key="13">
    <source>
        <dbReference type="Proteomes" id="UP000222542"/>
    </source>
</evidence>
<feature type="active site" evidence="9">
    <location>
        <position position="177"/>
    </location>
</feature>
<keyword evidence="10" id="KW-0732">Signal</keyword>
<evidence type="ECO:0000256" key="5">
    <source>
        <dbReference type="ARBA" id="ARBA00022801"/>
    </source>
</evidence>
<dbReference type="InterPro" id="IPR012334">
    <property type="entry name" value="Pectin_lyas_fold"/>
</dbReference>
<dbReference type="GO" id="GO:0042545">
    <property type="term" value="P:cell wall modification"/>
    <property type="evidence" value="ECO:0007669"/>
    <property type="project" value="UniProtKB-UniRule"/>
</dbReference>
<keyword evidence="6 10" id="KW-0063">Aspartyl esterase</keyword>
<dbReference type="PANTHER" id="PTHR31707">
    <property type="entry name" value="PECTINESTERASE"/>
    <property type="match status" value="1"/>
</dbReference>
<keyword evidence="4" id="KW-0964">Secreted</keyword>
<dbReference type="SMR" id="A0A1U8FSJ6"/>
<feature type="domain" description="Pectinesterase catalytic" evidence="11">
    <location>
        <begin position="29"/>
        <end position="317"/>
    </location>
</feature>
<dbReference type="SUPFAM" id="SSF51126">
    <property type="entry name" value="Pectin lyase-like"/>
    <property type="match status" value="1"/>
</dbReference>
<protein>
    <recommendedName>
        <fullName evidence="3 10">Pectinesterase</fullName>
        <ecNumber evidence="3 10">3.1.1.11</ecNumber>
    </recommendedName>
</protein>
<dbReference type="STRING" id="4072.A0A1U8FSJ6"/>
<keyword evidence="7" id="KW-0961">Cell wall biogenesis/degradation</keyword>
<feature type="signal peptide" evidence="10">
    <location>
        <begin position="1"/>
        <end position="24"/>
    </location>
</feature>
<dbReference type="PROSITE" id="PS00503">
    <property type="entry name" value="PECTINESTERASE_2"/>
    <property type="match status" value="1"/>
</dbReference>
<evidence type="ECO:0000256" key="10">
    <source>
        <dbReference type="RuleBase" id="RU000589"/>
    </source>
</evidence>
<dbReference type="AlphaFoldDB" id="A0A1U8FSJ6"/>
<keyword evidence="13" id="KW-1185">Reference proteome</keyword>
<dbReference type="Gene3D" id="2.160.20.10">
    <property type="entry name" value="Single-stranded right-handed beta-helix, Pectin lyase-like"/>
    <property type="match status" value="1"/>
</dbReference>
<keyword evidence="5 10" id="KW-0378">Hydrolase</keyword>
<dbReference type="Proteomes" id="UP000222542">
    <property type="component" value="Unassembled WGS sequence"/>
</dbReference>
<gene>
    <name evidence="12" type="ORF">T459_06222</name>
</gene>
<dbReference type="InterPro" id="IPR000070">
    <property type="entry name" value="Pectinesterase_cat"/>
</dbReference>
<evidence type="ECO:0000256" key="7">
    <source>
        <dbReference type="ARBA" id="ARBA00023316"/>
    </source>
</evidence>
<dbReference type="UniPathway" id="UPA00545">
    <property type="reaction ID" value="UER00823"/>
</dbReference>
<dbReference type="GO" id="GO:0045490">
    <property type="term" value="P:pectin catabolic process"/>
    <property type="evidence" value="ECO:0007669"/>
    <property type="project" value="UniProtKB-UniRule"/>
</dbReference>
<dbReference type="GO" id="GO:0046910">
    <property type="term" value="F:pectinesterase inhibitor activity"/>
    <property type="evidence" value="ECO:0000318"/>
    <property type="project" value="GO_Central"/>
</dbReference>
<organism evidence="12 13">
    <name type="scientific">Capsicum annuum</name>
    <name type="common">Capsicum pepper</name>
    <dbReference type="NCBI Taxonomy" id="4072"/>
    <lineage>
        <taxon>Eukaryota</taxon>
        <taxon>Viridiplantae</taxon>
        <taxon>Streptophyta</taxon>
        <taxon>Embryophyta</taxon>
        <taxon>Tracheophyta</taxon>
        <taxon>Spermatophyta</taxon>
        <taxon>Magnoliopsida</taxon>
        <taxon>eudicotyledons</taxon>
        <taxon>Gunneridae</taxon>
        <taxon>Pentapetalae</taxon>
        <taxon>asterids</taxon>
        <taxon>lamiids</taxon>
        <taxon>Solanales</taxon>
        <taxon>Solanaceae</taxon>
        <taxon>Solanoideae</taxon>
        <taxon>Capsiceae</taxon>
        <taxon>Capsicum</taxon>
    </lineage>
</organism>
<evidence type="ECO:0000313" key="12">
    <source>
        <dbReference type="EMBL" id="PHT91109.1"/>
    </source>
</evidence>
<dbReference type="InterPro" id="IPR033131">
    <property type="entry name" value="Pectinesterase_Asp_AS"/>
</dbReference>
<dbReference type="GO" id="GO:0030599">
    <property type="term" value="F:pectinesterase activity"/>
    <property type="evidence" value="ECO:0000318"/>
    <property type="project" value="GO_Central"/>
</dbReference>